<reference evidence="1" key="1">
    <citation type="submission" date="2014-09" db="EMBL/GenBank/DDBJ databases">
        <authorList>
            <person name="Magalhaes I.L.F."/>
            <person name="Oliveira U."/>
            <person name="Santos F.R."/>
            <person name="Vidigal T.H.D.A."/>
            <person name="Brescovit A.D."/>
            <person name="Santos A.J."/>
        </authorList>
    </citation>
    <scope>NUCLEOTIDE SEQUENCE</scope>
    <source>
        <tissue evidence="1">Shoot tissue taken approximately 20 cm above the soil surface</tissue>
    </source>
</reference>
<organism evidence="1">
    <name type="scientific">Arundo donax</name>
    <name type="common">Giant reed</name>
    <name type="synonym">Donax arundinaceus</name>
    <dbReference type="NCBI Taxonomy" id="35708"/>
    <lineage>
        <taxon>Eukaryota</taxon>
        <taxon>Viridiplantae</taxon>
        <taxon>Streptophyta</taxon>
        <taxon>Embryophyta</taxon>
        <taxon>Tracheophyta</taxon>
        <taxon>Spermatophyta</taxon>
        <taxon>Magnoliopsida</taxon>
        <taxon>Liliopsida</taxon>
        <taxon>Poales</taxon>
        <taxon>Poaceae</taxon>
        <taxon>PACMAD clade</taxon>
        <taxon>Arundinoideae</taxon>
        <taxon>Arundineae</taxon>
        <taxon>Arundo</taxon>
    </lineage>
</organism>
<protein>
    <submittedName>
        <fullName evidence="1">Uncharacterized protein</fullName>
    </submittedName>
</protein>
<evidence type="ECO:0000313" key="1">
    <source>
        <dbReference type="EMBL" id="JAE10235.1"/>
    </source>
</evidence>
<dbReference type="EMBL" id="GBRH01187661">
    <property type="protein sequence ID" value="JAE10235.1"/>
    <property type="molecule type" value="Transcribed_RNA"/>
</dbReference>
<sequence>MVFIHINFDFSFDVTLQFLQMLQCLLLVMEIDL</sequence>
<name>A0A0A9FB32_ARUDO</name>
<proteinExistence type="predicted"/>
<accession>A0A0A9FB32</accession>
<dbReference type="AlphaFoldDB" id="A0A0A9FB32"/>
<reference evidence="1" key="2">
    <citation type="journal article" date="2015" name="Data Brief">
        <title>Shoot transcriptome of the giant reed, Arundo donax.</title>
        <authorList>
            <person name="Barrero R.A."/>
            <person name="Guerrero F.D."/>
            <person name="Moolhuijzen P."/>
            <person name="Goolsby J.A."/>
            <person name="Tidwell J."/>
            <person name="Bellgard S.E."/>
            <person name="Bellgard M.I."/>
        </authorList>
    </citation>
    <scope>NUCLEOTIDE SEQUENCE</scope>
    <source>
        <tissue evidence="1">Shoot tissue taken approximately 20 cm above the soil surface</tissue>
    </source>
</reference>